<organism evidence="1">
    <name type="scientific">hydrothermal vent metagenome</name>
    <dbReference type="NCBI Taxonomy" id="652676"/>
    <lineage>
        <taxon>unclassified sequences</taxon>
        <taxon>metagenomes</taxon>
        <taxon>ecological metagenomes</taxon>
    </lineage>
</organism>
<sequence length="114" mass="12439">MRVWGFLSMVVFLAGCQTMQTQPKAKTESRKDVQKALGTITEAISGKHLSEKELRDLARDIRTNKETQSAIESITGAVGGEEKSVMYCPLTGRRYAPSLTICPEHGVALKEVAG</sequence>
<protein>
    <submittedName>
        <fullName evidence="1">Uncharacterized protein</fullName>
    </submittedName>
</protein>
<accession>A0A3B1E0S0</accession>
<gene>
    <name evidence="1" type="ORF">MNBD_UNCLBAC01-1807</name>
</gene>
<evidence type="ECO:0000313" key="1">
    <source>
        <dbReference type="EMBL" id="VAX35147.1"/>
    </source>
</evidence>
<dbReference type="AlphaFoldDB" id="A0A3B1E0S0"/>
<name>A0A3B1E0S0_9ZZZZ</name>
<dbReference type="EMBL" id="UOGJ01000031">
    <property type="protein sequence ID" value="VAX35147.1"/>
    <property type="molecule type" value="Genomic_DNA"/>
</dbReference>
<dbReference type="PROSITE" id="PS51257">
    <property type="entry name" value="PROKAR_LIPOPROTEIN"/>
    <property type="match status" value="1"/>
</dbReference>
<proteinExistence type="predicted"/>
<reference evidence="1" key="1">
    <citation type="submission" date="2018-06" db="EMBL/GenBank/DDBJ databases">
        <authorList>
            <person name="Zhirakovskaya E."/>
        </authorList>
    </citation>
    <scope>NUCLEOTIDE SEQUENCE</scope>
</reference>